<evidence type="ECO:0000256" key="6">
    <source>
        <dbReference type="ARBA" id="ARBA00023277"/>
    </source>
</evidence>
<name>A0A4S2EKK5_9LACO</name>
<dbReference type="Proteomes" id="UP000306855">
    <property type="component" value="Unassembled WGS sequence"/>
</dbReference>
<dbReference type="SUPFAM" id="SSF51338">
    <property type="entry name" value="Composite domain of metallo-dependent hydrolases"/>
    <property type="match status" value="1"/>
</dbReference>
<evidence type="ECO:0000256" key="9">
    <source>
        <dbReference type="PIRNR" id="PIRNR038994"/>
    </source>
</evidence>
<dbReference type="GO" id="GO:0006046">
    <property type="term" value="P:N-acetylglucosamine catabolic process"/>
    <property type="evidence" value="ECO:0007669"/>
    <property type="project" value="TreeGrafter"/>
</dbReference>
<evidence type="ECO:0000259" key="13">
    <source>
        <dbReference type="Pfam" id="PF01979"/>
    </source>
</evidence>
<feature type="active site" description="Proton donor/acceptor" evidence="10">
    <location>
        <position position="272"/>
    </location>
</feature>
<dbReference type="Gene3D" id="2.30.40.10">
    <property type="entry name" value="Urease, subunit C, domain 1"/>
    <property type="match status" value="1"/>
</dbReference>
<dbReference type="FunFam" id="3.20.20.140:FF:000004">
    <property type="entry name" value="N-acetylglucosamine-6-phosphate deacetylase"/>
    <property type="match status" value="1"/>
</dbReference>
<evidence type="ECO:0000313" key="15">
    <source>
        <dbReference type="Proteomes" id="UP000306855"/>
    </source>
</evidence>
<dbReference type="GO" id="GO:0046872">
    <property type="term" value="F:metal ion binding"/>
    <property type="evidence" value="ECO:0007669"/>
    <property type="project" value="UniProtKB-KW"/>
</dbReference>
<evidence type="ECO:0000256" key="8">
    <source>
        <dbReference type="ARBA" id="ARBA00060590"/>
    </source>
</evidence>
<comment type="cofactor">
    <cofactor evidence="12">
        <name>a divalent metal cation</name>
        <dbReference type="ChEBI" id="CHEBI:60240"/>
    </cofactor>
    <text evidence="12">Binds 1 divalent metal cation per subunit.</text>
</comment>
<feature type="binding site" evidence="11">
    <location>
        <position position="250"/>
    </location>
    <ligand>
        <name>substrate</name>
    </ligand>
</feature>
<evidence type="ECO:0000256" key="2">
    <source>
        <dbReference type="ARBA" id="ARBA00011899"/>
    </source>
</evidence>
<dbReference type="PANTHER" id="PTHR11113">
    <property type="entry name" value="N-ACETYLGLUCOSAMINE-6-PHOSPHATE DEACETYLASE"/>
    <property type="match status" value="1"/>
</dbReference>
<feature type="domain" description="Amidohydrolase-related" evidence="13">
    <location>
        <begin position="51"/>
        <end position="379"/>
    </location>
</feature>
<evidence type="ECO:0000256" key="11">
    <source>
        <dbReference type="PIRSR" id="PIRSR038994-2"/>
    </source>
</evidence>
<dbReference type="InterPro" id="IPR003764">
    <property type="entry name" value="GlcNAc_6-P_deAcase"/>
</dbReference>
<gene>
    <name evidence="14" type="primary">nagA</name>
    <name evidence="14" type="ORF">E5340_04250</name>
</gene>
<evidence type="ECO:0000256" key="4">
    <source>
        <dbReference type="ARBA" id="ARBA00022723"/>
    </source>
</evidence>
<dbReference type="EMBL" id="SRYK01000014">
    <property type="protein sequence ID" value="TGY56002.1"/>
    <property type="molecule type" value="Genomic_DNA"/>
</dbReference>
<dbReference type="InterPro" id="IPR006680">
    <property type="entry name" value="Amidohydro-rel"/>
</dbReference>
<dbReference type="Gene3D" id="3.20.20.140">
    <property type="entry name" value="Metal-dependent hydrolases"/>
    <property type="match status" value="1"/>
</dbReference>
<dbReference type="SUPFAM" id="SSF51556">
    <property type="entry name" value="Metallo-dependent hydrolases"/>
    <property type="match status" value="1"/>
</dbReference>
<dbReference type="CDD" id="cd00854">
    <property type="entry name" value="NagA"/>
    <property type="match status" value="1"/>
</dbReference>
<dbReference type="Pfam" id="PF01979">
    <property type="entry name" value="Amidohydro_1"/>
    <property type="match status" value="1"/>
</dbReference>
<evidence type="ECO:0000256" key="7">
    <source>
        <dbReference type="ARBA" id="ARBA00047647"/>
    </source>
</evidence>
<keyword evidence="6 9" id="KW-0119">Carbohydrate metabolism</keyword>
<evidence type="ECO:0000256" key="5">
    <source>
        <dbReference type="ARBA" id="ARBA00022801"/>
    </source>
</evidence>
<dbReference type="AlphaFoldDB" id="A0A4S2EKK5"/>
<feature type="binding site" evidence="11">
    <location>
        <begin position="306"/>
        <end position="308"/>
    </location>
    <ligand>
        <name>substrate</name>
    </ligand>
</feature>
<feature type="binding site" evidence="11">
    <location>
        <position position="140"/>
    </location>
    <ligand>
        <name>substrate</name>
    </ligand>
</feature>
<comment type="catalytic activity">
    <reaction evidence="7">
        <text>N-acetyl-D-glucosamine 6-phosphate + H2O = D-glucosamine 6-phosphate + acetate</text>
        <dbReference type="Rhea" id="RHEA:22936"/>
        <dbReference type="ChEBI" id="CHEBI:15377"/>
        <dbReference type="ChEBI" id="CHEBI:30089"/>
        <dbReference type="ChEBI" id="CHEBI:57513"/>
        <dbReference type="ChEBI" id="CHEBI:58725"/>
        <dbReference type="EC" id="3.5.1.25"/>
    </reaction>
</comment>
<feature type="binding site" evidence="12">
    <location>
        <position position="216"/>
    </location>
    <ligand>
        <name>Zn(2+)</name>
        <dbReference type="ChEBI" id="CHEBI:29105"/>
    </ligand>
</feature>
<organism evidence="14 15">
    <name type="scientific">Ligilactobacillus murinus</name>
    <dbReference type="NCBI Taxonomy" id="1622"/>
    <lineage>
        <taxon>Bacteria</taxon>
        <taxon>Bacillati</taxon>
        <taxon>Bacillota</taxon>
        <taxon>Bacilli</taxon>
        <taxon>Lactobacillales</taxon>
        <taxon>Lactobacillaceae</taxon>
        <taxon>Ligilactobacillus</taxon>
    </lineage>
</organism>
<protein>
    <recommendedName>
        <fullName evidence="3">N-acetylglucosamine-6-phosphate deacetylase</fullName>
        <ecNumber evidence="2">3.5.1.25</ecNumber>
    </recommendedName>
</protein>
<comment type="similarity">
    <text evidence="1 9">Belongs to the metallo-dependent hydrolases superfamily. NagA family.</text>
</comment>
<evidence type="ECO:0000256" key="12">
    <source>
        <dbReference type="PIRSR" id="PIRSR038994-3"/>
    </source>
</evidence>
<dbReference type="InterPro" id="IPR011059">
    <property type="entry name" value="Metal-dep_hydrolase_composite"/>
</dbReference>
<evidence type="ECO:0000256" key="1">
    <source>
        <dbReference type="ARBA" id="ARBA00010716"/>
    </source>
</evidence>
<comment type="pathway">
    <text evidence="8">Amino-sugar metabolism; N-acetylneuraminate degradation; D-fructose 6-phosphate from N-acetylneuraminate: step 4/5.</text>
</comment>
<evidence type="ECO:0000256" key="10">
    <source>
        <dbReference type="PIRSR" id="PIRSR038994-1"/>
    </source>
</evidence>
<comment type="caution">
    <text evidence="14">The sequence shown here is derived from an EMBL/GenBank/DDBJ whole genome shotgun (WGS) entry which is preliminary data.</text>
</comment>
<dbReference type="InterPro" id="IPR032466">
    <property type="entry name" value="Metal_Hydrolase"/>
</dbReference>
<feature type="binding site" evidence="11">
    <location>
        <position position="227"/>
    </location>
    <ligand>
        <name>substrate</name>
    </ligand>
</feature>
<dbReference type="RefSeq" id="WP_135942035.1">
    <property type="nucleotide sequence ID" value="NZ_SRYK01000014.1"/>
</dbReference>
<feature type="binding site" evidence="11">
    <location>
        <begin position="219"/>
        <end position="220"/>
    </location>
    <ligand>
        <name>substrate</name>
    </ligand>
</feature>
<evidence type="ECO:0000313" key="14">
    <source>
        <dbReference type="EMBL" id="TGY56002.1"/>
    </source>
</evidence>
<dbReference type="EC" id="3.5.1.25" evidence="2"/>
<feature type="binding site" evidence="12">
    <location>
        <position position="195"/>
    </location>
    <ligand>
        <name>Zn(2+)</name>
        <dbReference type="ChEBI" id="CHEBI:29105"/>
    </ligand>
</feature>
<keyword evidence="5 9" id="KW-0378">Hydrolase</keyword>
<evidence type="ECO:0000256" key="3">
    <source>
        <dbReference type="ARBA" id="ARBA00018029"/>
    </source>
</evidence>
<accession>A0A4S2EKK5</accession>
<sequence length="382" mass="40653">MHYYVKAQTFLTKSGVKTGGYLEIKDGKFGRYLPPETDLSAAMIIDKKDAIIAPGLVDTHIHGYAGHDVMDADPAGLAEISQGLLSCGVTSYLPTTLTAPPQKLAQVCQLLGEKAHEISGAKIQGIYLEGPYFTTEHKGAQNPAYMRDADLVELESLQAYAKGMIKKIALAPERPGALEFTKQAVKSGVKVCLGHSNATYKEAMAAVDAGADIFVHTYNGMSGLNHRAPGMVGAAFASDAYTELICDGHHVHLGAISALLKAKKEKTVLVTDCMQAGGMPEGEYMLGEFLVEVKDGAARLKDGGSLAGSVLELFTAVKNLVDWGLCSLSEAFEMASELPAKSAGIDDVCGSIQNGRDADFLVVSPTLELKETYVDGQSVYQR</sequence>
<keyword evidence="4 12" id="KW-0479">Metal-binding</keyword>
<dbReference type="PIRSF" id="PIRSF038994">
    <property type="entry name" value="NagA"/>
    <property type="match status" value="1"/>
</dbReference>
<feature type="binding site" evidence="12">
    <location>
        <position position="129"/>
    </location>
    <ligand>
        <name>Zn(2+)</name>
        <dbReference type="ChEBI" id="CHEBI:29105"/>
    </ligand>
</feature>
<dbReference type="GO" id="GO:0008448">
    <property type="term" value="F:N-acetylglucosamine-6-phosphate deacetylase activity"/>
    <property type="evidence" value="ECO:0007669"/>
    <property type="project" value="UniProtKB-EC"/>
</dbReference>
<proteinExistence type="inferred from homology"/>
<dbReference type="PANTHER" id="PTHR11113:SF14">
    <property type="entry name" value="N-ACETYLGLUCOSAMINE-6-PHOSPHATE DEACETYLASE"/>
    <property type="match status" value="1"/>
</dbReference>
<dbReference type="NCBIfam" id="TIGR00221">
    <property type="entry name" value="nagA"/>
    <property type="match status" value="1"/>
</dbReference>
<reference evidence="14 15" key="1">
    <citation type="submission" date="2019-04" db="EMBL/GenBank/DDBJ databases">
        <title>Microbes associate with the intestines of laboratory mice.</title>
        <authorList>
            <person name="Navarre W."/>
            <person name="Wong E."/>
            <person name="Huang K."/>
            <person name="Tropini C."/>
            <person name="Ng K."/>
            <person name="Yu B."/>
        </authorList>
    </citation>
    <scope>NUCLEOTIDE SEQUENCE [LARGE SCALE GENOMIC DNA]</scope>
    <source>
        <strain evidence="14 15">NM26_J9</strain>
    </source>
</reference>